<comment type="subcellular location">
    <subcellularLocation>
        <location evidence="1">Cell membrane</location>
        <topology evidence="1">Multi-pass membrane protein</topology>
    </subcellularLocation>
</comment>
<dbReference type="GO" id="GO:0001614">
    <property type="term" value="F:purinergic nucleotide receptor activity"/>
    <property type="evidence" value="ECO:0007669"/>
    <property type="project" value="InterPro"/>
</dbReference>
<dbReference type="InterPro" id="IPR027309">
    <property type="entry name" value="P2X_extracellular_dom_sf"/>
</dbReference>
<feature type="transmembrane region" description="Helical" evidence="15">
    <location>
        <begin position="655"/>
        <end position="677"/>
    </location>
</feature>
<organism evidence="17 18">
    <name type="scientific">Scomber scombrus</name>
    <name type="common">Atlantic mackerel</name>
    <name type="synonym">Scomber vernalis</name>
    <dbReference type="NCBI Taxonomy" id="13677"/>
    <lineage>
        <taxon>Eukaryota</taxon>
        <taxon>Metazoa</taxon>
        <taxon>Chordata</taxon>
        <taxon>Craniata</taxon>
        <taxon>Vertebrata</taxon>
        <taxon>Euteleostomi</taxon>
        <taxon>Actinopterygii</taxon>
        <taxon>Neopterygii</taxon>
        <taxon>Teleostei</taxon>
        <taxon>Neoteleostei</taxon>
        <taxon>Acanthomorphata</taxon>
        <taxon>Pelagiaria</taxon>
        <taxon>Scombriformes</taxon>
        <taxon>Scombridae</taxon>
        <taxon>Scomber</taxon>
    </lineage>
</organism>
<evidence type="ECO:0000256" key="4">
    <source>
        <dbReference type="ARBA" id="ARBA00022475"/>
    </source>
</evidence>
<comment type="catalytic activity">
    <reaction evidence="13">
        <text>Ca(2+)(in) = Ca(2+)(out)</text>
        <dbReference type="Rhea" id="RHEA:29671"/>
        <dbReference type="ChEBI" id="CHEBI:29108"/>
    </reaction>
</comment>
<dbReference type="Pfam" id="PF00864">
    <property type="entry name" value="P2X_receptor"/>
    <property type="match status" value="1"/>
</dbReference>
<keyword evidence="4" id="KW-1003">Cell membrane</keyword>
<evidence type="ECO:0000256" key="9">
    <source>
        <dbReference type="ARBA" id="ARBA00023157"/>
    </source>
</evidence>
<dbReference type="GO" id="GO:0005886">
    <property type="term" value="C:plasma membrane"/>
    <property type="evidence" value="ECO:0007669"/>
    <property type="project" value="UniProtKB-SubCell"/>
</dbReference>
<evidence type="ECO:0000259" key="16">
    <source>
        <dbReference type="PROSITE" id="PS50097"/>
    </source>
</evidence>
<comment type="similarity">
    <text evidence="2">Belongs to the P2X receptor family.</text>
</comment>
<dbReference type="PRINTS" id="PR01309">
    <property type="entry name" value="P2X2RECEPTOR"/>
</dbReference>
<dbReference type="InterPro" id="IPR059116">
    <property type="entry name" value="P2X_receptor"/>
</dbReference>
<keyword evidence="8 15" id="KW-0472">Membrane</keyword>
<dbReference type="InterPro" id="IPR001429">
    <property type="entry name" value="P2X_purnocptor"/>
</dbReference>
<evidence type="ECO:0000256" key="14">
    <source>
        <dbReference type="SAM" id="MobiDB-lite"/>
    </source>
</evidence>
<dbReference type="Gene3D" id="3.30.710.10">
    <property type="entry name" value="Potassium Channel Kv1.1, Chain A"/>
    <property type="match status" value="1"/>
</dbReference>
<keyword evidence="10" id="KW-0325">Glycoprotein</keyword>
<dbReference type="InterPro" id="IPR011333">
    <property type="entry name" value="SKP1/BTB/POZ_sf"/>
</dbReference>
<accession>A0AAV1NMR5</accession>
<evidence type="ECO:0000256" key="10">
    <source>
        <dbReference type="ARBA" id="ARBA00023180"/>
    </source>
</evidence>
<dbReference type="Pfam" id="PF00651">
    <property type="entry name" value="BTB"/>
    <property type="match status" value="1"/>
</dbReference>
<evidence type="ECO:0000256" key="8">
    <source>
        <dbReference type="ARBA" id="ARBA00023136"/>
    </source>
</evidence>
<comment type="caution">
    <text evidence="17">The sequence shown here is derived from an EMBL/GenBank/DDBJ whole genome shotgun (WGS) entry which is preliminary data.</text>
</comment>
<evidence type="ECO:0000256" key="15">
    <source>
        <dbReference type="SAM" id="Phobius"/>
    </source>
</evidence>
<dbReference type="Gene3D" id="2.60.490.10">
    <property type="entry name" value="atp-gated p2x4 ion channel domain"/>
    <property type="match status" value="1"/>
</dbReference>
<dbReference type="PROSITE" id="PS01212">
    <property type="entry name" value="P2X_RECEPTOR"/>
    <property type="match status" value="1"/>
</dbReference>
<evidence type="ECO:0000256" key="6">
    <source>
        <dbReference type="ARBA" id="ARBA00022989"/>
    </source>
</evidence>
<dbReference type="GO" id="GO:0098794">
    <property type="term" value="C:postsynapse"/>
    <property type="evidence" value="ECO:0007669"/>
    <property type="project" value="GOC"/>
</dbReference>
<dbReference type="PANTHER" id="PTHR10125">
    <property type="entry name" value="P2X PURINOCEPTOR"/>
    <property type="match status" value="1"/>
</dbReference>
<evidence type="ECO:0000256" key="12">
    <source>
        <dbReference type="ARBA" id="ARBA00023303"/>
    </source>
</evidence>
<dbReference type="PANTHER" id="PTHR10125:SF18">
    <property type="entry name" value="P2X PURINOCEPTOR 4"/>
    <property type="match status" value="1"/>
</dbReference>
<keyword evidence="12" id="KW-0407">Ion channel</keyword>
<dbReference type="PROSITE" id="PS50097">
    <property type="entry name" value="BTB"/>
    <property type="match status" value="1"/>
</dbReference>
<keyword evidence="9" id="KW-1015">Disulfide bond</keyword>
<dbReference type="AlphaFoldDB" id="A0AAV1NMR5"/>
<dbReference type="CDD" id="cd18214">
    <property type="entry name" value="BTB_POZ_ZBTB26_Bioref"/>
    <property type="match status" value="1"/>
</dbReference>
<name>A0AAV1NMR5_SCOSC</name>
<gene>
    <name evidence="17" type="ORF">FSCOSCO3_A017939</name>
</gene>
<feature type="compositionally biased region" description="Basic and acidic residues" evidence="14">
    <location>
        <begin position="157"/>
        <end position="169"/>
    </location>
</feature>
<keyword evidence="3" id="KW-0813">Transport</keyword>
<evidence type="ECO:0000313" key="17">
    <source>
        <dbReference type="EMBL" id="CAK6959551.1"/>
    </source>
</evidence>
<dbReference type="InterPro" id="IPR000210">
    <property type="entry name" value="BTB/POZ_dom"/>
</dbReference>
<feature type="domain" description="BTB" evidence="16">
    <location>
        <begin position="33"/>
        <end position="98"/>
    </location>
</feature>
<evidence type="ECO:0000256" key="7">
    <source>
        <dbReference type="ARBA" id="ARBA00023065"/>
    </source>
</evidence>
<dbReference type="SUPFAM" id="SSF54695">
    <property type="entry name" value="POZ domain"/>
    <property type="match status" value="1"/>
</dbReference>
<keyword evidence="18" id="KW-1185">Reference proteome</keyword>
<dbReference type="GO" id="GO:0033198">
    <property type="term" value="P:response to ATP"/>
    <property type="evidence" value="ECO:0007669"/>
    <property type="project" value="InterPro"/>
</dbReference>
<dbReference type="EMBL" id="CAWUFR010000040">
    <property type="protein sequence ID" value="CAK6959551.1"/>
    <property type="molecule type" value="Genomic_DNA"/>
</dbReference>
<evidence type="ECO:0000256" key="11">
    <source>
        <dbReference type="ARBA" id="ARBA00023286"/>
    </source>
</evidence>
<evidence type="ECO:0000256" key="2">
    <source>
        <dbReference type="ARBA" id="ARBA00009848"/>
    </source>
</evidence>
<dbReference type="InterPro" id="IPR003045">
    <property type="entry name" value="P2X2_purnocptor"/>
</dbReference>
<dbReference type="SMART" id="SM00225">
    <property type="entry name" value="BTB"/>
    <property type="match status" value="1"/>
</dbReference>
<feature type="compositionally biased region" description="Acidic residues" evidence="14">
    <location>
        <begin position="187"/>
        <end position="198"/>
    </location>
</feature>
<evidence type="ECO:0000256" key="3">
    <source>
        <dbReference type="ARBA" id="ARBA00022448"/>
    </source>
</evidence>
<dbReference type="Proteomes" id="UP001314229">
    <property type="component" value="Unassembled WGS sequence"/>
</dbReference>
<keyword evidence="11" id="KW-1071">Ligand-gated ion channel</keyword>
<evidence type="ECO:0000256" key="13">
    <source>
        <dbReference type="ARBA" id="ARBA00036634"/>
    </source>
</evidence>
<keyword evidence="5 15" id="KW-0812">Transmembrane</keyword>
<feature type="compositionally biased region" description="Acidic residues" evidence="14">
    <location>
        <begin position="170"/>
        <end position="180"/>
    </location>
</feature>
<reference evidence="17 18" key="1">
    <citation type="submission" date="2024-01" db="EMBL/GenBank/DDBJ databases">
        <authorList>
            <person name="Alioto T."/>
            <person name="Alioto T."/>
            <person name="Gomez Garrido J."/>
        </authorList>
    </citation>
    <scope>NUCLEOTIDE SEQUENCE [LARGE SCALE GENOMIC DNA]</scope>
</reference>
<protein>
    <submittedName>
        <fullName evidence="17">P2X purinoceptor 4-like</fullName>
    </submittedName>
</protein>
<dbReference type="GO" id="GO:0005524">
    <property type="term" value="F:ATP binding"/>
    <property type="evidence" value="ECO:0007669"/>
    <property type="project" value="InterPro"/>
</dbReference>
<keyword evidence="6 15" id="KW-1133">Transmembrane helix</keyword>
<evidence type="ECO:0000256" key="1">
    <source>
        <dbReference type="ARBA" id="ARBA00004651"/>
    </source>
</evidence>
<dbReference type="InterPro" id="IPR053792">
    <property type="entry name" value="P2X_RECEPTOR_CS"/>
</dbReference>
<dbReference type="GO" id="GO:0070588">
    <property type="term" value="P:calcium ion transmembrane transport"/>
    <property type="evidence" value="ECO:0007669"/>
    <property type="project" value="TreeGrafter"/>
</dbReference>
<dbReference type="NCBIfam" id="TIGR00863">
    <property type="entry name" value="P2X"/>
    <property type="match status" value="1"/>
</dbReference>
<sequence length="714" mass="80235">MAQNQVILQFRFATFGDSMLRKMNLLRHQKRFCDVTVRINQLEVPGHKVVFAAGSSFLRDQFILQQDSREVQISMIQEAEVGRQLLLSCYTGQLEFPELELVHYLTVASFLQMGHIVEQCTQALNKFIKPQAPQQLEVDVEMRRENREEGLSSQALKEQERSQVRTVHQEEEEEEEEEQVEEHNSSDDDDDDDDDDDVIIQPKSPLQMLDRRPRQGVVESDITIVKVESVSDVAENSITGHFPTSPPAALHSPEPQHSLINSTVDSRSSEMAVPPGMAGYPLSPPPPSSPAEKHIGFQRNYDKPLQCPSTVETGAAMSGSKGCCQRCLHYVFDYETAKTLVIPSIGVGFVFRFTQFLVVLYVVGYVCVMSKGYQDTDSVISTLTTKVKGLAFTNVSDMEPRFWDVADFVMPPQSDHSFFVLTNMVITPNQIQSHCPELPNPSTICKDDCDCTVGYADPRRNGIQTGLCENYSTTVRTCDVLSWCPLEIDTKLPERALLAAAENFTVLIKNSVTYPKFNVHKKNIFQHINSSYLKRCEFNRATDPDCPIFRLKNIATEAGEDFQDMAVKGGVLGIVIDWSCDLDLWSGPCNPKYTFRRLDNKNPVNNVAPGFNFRFAKYYKTPDGKETRTLIKAFGIRFDVIVHGTAGRFGIVPTIVNLGAALSFLSLVPIVADWFMLTCTRKSDIYSKHKVTYLSEDAENEPTVLQGTTYGTTD</sequence>
<evidence type="ECO:0000256" key="5">
    <source>
        <dbReference type="ARBA" id="ARBA00022692"/>
    </source>
</evidence>
<feature type="region of interest" description="Disordered" evidence="14">
    <location>
        <begin position="143"/>
        <end position="214"/>
    </location>
</feature>
<dbReference type="FunFam" id="2.60.490.10:FF:000001">
    <property type="entry name" value="P2X purinoceptor"/>
    <property type="match status" value="1"/>
</dbReference>
<keyword evidence="7" id="KW-0406">Ion transport</keyword>
<dbReference type="Gene3D" id="1.10.287.940">
    <property type="entry name" value="atp-gated p2x4 ion channel"/>
    <property type="match status" value="1"/>
</dbReference>
<proteinExistence type="inferred from homology"/>
<dbReference type="PRINTS" id="PR01307">
    <property type="entry name" value="P2XRECEPTOR"/>
</dbReference>
<dbReference type="GO" id="GO:0004931">
    <property type="term" value="F:extracellularly ATP-gated monoatomic cation channel activity"/>
    <property type="evidence" value="ECO:0007669"/>
    <property type="project" value="InterPro"/>
</dbReference>
<evidence type="ECO:0000313" key="18">
    <source>
        <dbReference type="Proteomes" id="UP001314229"/>
    </source>
</evidence>